<evidence type="ECO:0008006" key="4">
    <source>
        <dbReference type="Google" id="ProtNLM"/>
    </source>
</evidence>
<evidence type="ECO:0000313" key="3">
    <source>
        <dbReference type="Proteomes" id="UP000537141"/>
    </source>
</evidence>
<feature type="signal peptide" evidence="1">
    <location>
        <begin position="1"/>
        <end position="32"/>
    </location>
</feature>
<accession>A0A7X0NIT0</accession>
<evidence type="ECO:0000256" key="1">
    <source>
        <dbReference type="SAM" id="SignalP"/>
    </source>
</evidence>
<dbReference type="AlphaFoldDB" id="A0A7X0NIT0"/>
<evidence type="ECO:0000313" key="2">
    <source>
        <dbReference type="EMBL" id="MBB6544252.1"/>
    </source>
</evidence>
<feature type="chain" id="PRO_5030544698" description="Porin" evidence="1">
    <location>
        <begin position="33"/>
        <end position="408"/>
    </location>
</feature>
<protein>
    <recommendedName>
        <fullName evidence="4">Porin</fullName>
    </recommendedName>
</protein>
<proteinExistence type="predicted"/>
<dbReference type="SUPFAM" id="SSF56935">
    <property type="entry name" value="Porins"/>
    <property type="match status" value="1"/>
</dbReference>
<reference evidence="2 3" key="1">
    <citation type="submission" date="2020-08" db="EMBL/GenBank/DDBJ databases">
        <title>Genomic Encyclopedia of Type Strains, Phase IV (KMG-IV): sequencing the most valuable type-strain genomes for metagenomic binning, comparative biology and taxonomic classification.</title>
        <authorList>
            <person name="Goeker M."/>
        </authorList>
    </citation>
    <scope>NUCLEOTIDE SEQUENCE [LARGE SCALE GENOMIC DNA]</scope>
    <source>
        <strain evidence="2 3">DSM 26287</strain>
    </source>
</reference>
<sequence length="408" mass="45945">MLSLLIINKMKRYLLHICLAAAAILSSGFAAANVFESTDLNIHGFISQGLMAVDGSDFVNDDNTMSSELTEVGINASYQLSDSFRVAGQAAYLNGGNRFNKGVRIDYLLLDWDLFSNENWSTNVYLGRFKNFHWLYSSTRDVPMTRPSIVLPQSVYFDATRDMSVGGDGIAIKSTYSSELLGDLDFNISSGKSPTSKEQTRIIMGRFSDGDLNHDTDFQGSIYFRPGHSNWRFGIATTNADFSYSAGENDAFLDGNLALTRYYANAEYQGELWTVSVELLQEKIAISNLLFNGFNRSSKGQGGYVQSQYRLSDKLQLLTRYEHYWANKDDKNGSKLEASSQGVIPHYFGYQRDFTIGLSVDISTNIKLQLEQHWIKGTARLTPVVIPDPTVNMNEYWQISTLQMTYWF</sequence>
<organism evidence="2 3">
    <name type="scientific">Thalassotalea piscium</name>
    <dbReference type="NCBI Taxonomy" id="1230533"/>
    <lineage>
        <taxon>Bacteria</taxon>
        <taxon>Pseudomonadati</taxon>
        <taxon>Pseudomonadota</taxon>
        <taxon>Gammaproteobacteria</taxon>
        <taxon>Alteromonadales</taxon>
        <taxon>Colwelliaceae</taxon>
        <taxon>Thalassotalea</taxon>
    </lineage>
</organism>
<name>A0A7X0NIT0_9GAMM</name>
<keyword evidence="3" id="KW-1185">Reference proteome</keyword>
<dbReference type="Proteomes" id="UP000537141">
    <property type="component" value="Unassembled WGS sequence"/>
</dbReference>
<keyword evidence="1" id="KW-0732">Signal</keyword>
<dbReference type="EMBL" id="JACHHU010000026">
    <property type="protein sequence ID" value="MBB6544252.1"/>
    <property type="molecule type" value="Genomic_DNA"/>
</dbReference>
<dbReference type="RefSeq" id="WP_184425197.1">
    <property type="nucleotide sequence ID" value="NZ_AP027362.1"/>
</dbReference>
<comment type="caution">
    <text evidence="2">The sequence shown here is derived from an EMBL/GenBank/DDBJ whole genome shotgun (WGS) entry which is preliminary data.</text>
</comment>
<gene>
    <name evidence="2" type="ORF">HNQ55_002781</name>
</gene>